<comment type="subcellular location">
    <subcellularLocation>
        <location evidence="1">Membrane</location>
    </subcellularLocation>
</comment>
<evidence type="ECO:0008006" key="12">
    <source>
        <dbReference type="Google" id="ProtNLM"/>
    </source>
</evidence>
<organism evidence="10 11">
    <name type="scientific">Danionella cerebrum</name>
    <dbReference type="NCBI Taxonomy" id="2873325"/>
    <lineage>
        <taxon>Eukaryota</taxon>
        <taxon>Metazoa</taxon>
        <taxon>Chordata</taxon>
        <taxon>Craniata</taxon>
        <taxon>Vertebrata</taxon>
        <taxon>Euteleostomi</taxon>
        <taxon>Actinopterygii</taxon>
        <taxon>Neopterygii</taxon>
        <taxon>Teleostei</taxon>
        <taxon>Ostariophysi</taxon>
        <taxon>Cypriniformes</taxon>
        <taxon>Danionidae</taxon>
        <taxon>Danioninae</taxon>
        <taxon>Danionella</taxon>
    </lineage>
</organism>
<dbReference type="Gene3D" id="3.40.50.2000">
    <property type="entry name" value="Glycogen Phosphorylase B"/>
    <property type="match status" value="5"/>
</dbReference>
<evidence type="ECO:0000256" key="4">
    <source>
        <dbReference type="ARBA" id="ARBA00022679"/>
    </source>
</evidence>
<accession>A0A553QNL6</accession>
<dbReference type="Proteomes" id="UP000316079">
    <property type="component" value="Unassembled WGS sequence"/>
</dbReference>
<evidence type="ECO:0000256" key="6">
    <source>
        <dbReference type="ARBA" id="ARBA00022989"/>
    </source>
</evidence>
<evidence type="ECO:0000256" key="1">
    <source>
        <dbReference type="ARBA" id="ARBA00004370"/>
    </source>
</evidence>
<dbReference type="PANTHER" id="PTHR48043:SF52">
    <property type="entry name" value="UDP GLUCURONOSYLTRANSFERASE 5 FAMILY POLYPEPTIDE B1-RELATED"/>
    <property type="match status" value="1"/>
</dbReference>
<dbReference type="GO" id="GO:0008194">
    <property type="term" value="F:UDP-glycosyltransferase activity"/>
    <property type="evidence" value="ECO:0007669"/>
    <property type="project" value="InterPro"/>
</dbReference>
<dbReference type="OrthoDB" id="5835829at2759"/>
<keyword evidence="11" id="KW-1185">Reference proteome</keyword>
<protein>
    <recommendedName>
        <fullName evidence="12">UDP-glycosyltransferases domain-containing protein</fullName>
    </recommendedName>
</protein>
<keyword evidence="3" id="KW-0328">Glycosyltransferase</keyword>
<comment type="caution">
    <text evidence="10">The sequence shown here is derived from an EMBL/GenBank/DDBJ whole genome shotgun (WGS) entry which is preliminary data.</text>
</comment>
<proteinExistence type="inferred from homology"/>
<evidence type="ECO:0000256" key="7">
    <source>
        <dbReference type="ARBA" id="ARBA00023136"/>
    </source>
</evidence>
<feature type="transmembrane region" description="Helical" evidence="8">
    <location>
        <begin position="2027"/>
        <end position="2049"/>
    </location>
</feature>
<keyword evidence="5 8" id="KW-0812">Transmembrane</keyword>
<gene>
    <name evidence="10" type="ORF">DNTS_029146</name>
</gene>
<dbReference type="GO" id="GO:0016020">
    <property type="term" value="C:membrane"/>
    <property type="evidence" value="ECO:0007669"/>
    <property type="project" value="UniProtKB-SubCell"/>
</dbReference>
<dbReference type="InterPro" id="IPR050271">
    <property type="entry name" value="UDP-glycosyltransferase"/>
</dbReference>
<dbReference type="PANTHER" id="PTHR48043">
    <property type="entry name" value="EG:EG0003.4 PROTEIN-RELATED"/>
    <property type="match status" value="1"/>
</dbReference>
<feature type="signal peptide" evidence="9">
    <location>
        <begin position="1"/>
        <end position="26"/>
    </location>
</feature>
<evidence type="ECO:0000256" key="8">
    <source>
        <dbReference type="SAM" id="Phobius"/>
    </source>
</evidence>
<evidence type="ECO:0000256" key="2">
    <source>
        <dbReference type="ARBA" id="ARBA00009995"/>
    </source>
</evidence>
<dbReference type="Pfam" id="PF00201">
    <property type="entry name" value="UDPGT"/>
    <property type="match status" value="4"/>
</dbReference>
<reference evidence="10 11" key="1">
    <citation type="journal article" date="2019" name="Sci. Data">
        <title>Hybrid genome assembly and annotation of Danionella translucida.</title>
        <authorList>
            <person name="Kadobianskyi M."/>
            <person name="Schulze L."/>
            <person name="Schuelke M."/>
            <person name="Judkewitz B."/>
        </authorList>
    </citation>
    <scope>NUCLEOTIDE SEQUENCE [LARGE SCALE GENOMIC DNA]</scope>
    <source>
        <strain evidence="10 11">Bolton</strain>
    </source>
</reference>
<evidence type="ECO:0000313" key="11">
    <source>
        <dbReference type="Proteomes" id="UP000316079"/>
    </source>
</evidence>
<evidence type="ECO:0000256" key="5">
    <source>
        <dbReference type="ARBA" id="ARBA00022692"/>
    </source>
</evidence>
<keyword evidence="7 8" id="KW-0472">Membrane</keyword>
<dbReference type="SUPFAM" id="SSF53756">
    <property type="entry name" value="UDP-Glycosyltransferase/glycogen phosphorylase"/>
    <property type="match status" value="4"/>
</dbReference>
<evidence type="ECO:0000313" key="10">
    <source>
        <dbReference type="EMBL" id="TRY91575.1"/>
    </source>
</evidence>
<keyword evidence="9" id="KW-0732">Signal</keyword>
<feature type="transmembrane region" description="Helical" evidence="8">
    <location>
        <begin position="1495"/>
        <end position="1522"/>
    </location>
</feature>
<dbReference type="FunFam" id="3.40.50.2000:FF:000203">
    <property type="entry name" value="UDP-glucuronosyltransferase"/>
    <property type="match status" value="4"/>
</dbReference>
<comment type="similarity">
    <text evidence="2">Belongs to the UDP-glycosyltransferase family.</text>
</comment>
<dbReference type="EMBL" id="SRMA01025735">
    <property type="protein sequence ID" value="TRY91575.1"/>
    <property type="molecule type" value="Genomic_DNA"/>
</dbReference>
<keyword evidence="6 8" id="KW-1133">Transmembrane helix</keyword>
<sequence>MNQHVFRLCGQISIGFLLASLQVVQSGKVLVFPVDGSHWVNMNILVEALHAKGHNVTVIRMSDSWYIKEFSPHYTSVTVNCPGGFDEEFFDTFAYRLMTIVREGSTLGRLKLEVEMWQSTFEMTKTESDMIKHMMENQQLMQSFKDAKYDLLLTDPLLFGGILLGHYLKLPIVYNVRWVMYSEGHFAIAPSPVSYVPFMMMELSDRMSFLQRVKNLVMYMVAETQAALLFAPHYNALCEQFIGPGVSFLNLLRGADLWLHRVDFVFEYPRPTMPNIIYMAGFQCKPSKPLPQDLEDFVQSSGDHGVIIMSLGTLIGQLPDDVAEAIAGAFAELPQKVIWRYKGKRPSALGNNTLVMDWMPQNDLLGHPKTRAFVAHGGTNGVQEAIYHGVPIVGLGLIFDQPDNLAKMSVRGVAKNVDLATLDKESFLEAVKDVLYDASYRENMQRLSRLHRDVPVKPLDNAIFWIEFVMRHKGAAHLRSESYKMPWYSYHCVDVILVLVSALSLTHRLPYSLENRWGAMNNQDFQSHGRIMIALLLANLPVGQSGKVLVFPVDGSHWVNMNILVEALHAKGHNVTVVRMKDSWYIKEFSPHYTSITLNCPGGFDEEFFENFAFKLMEILRECSTWSRLKLEMGMWENIMKMFEIEGDMIIHMFEDQELMQSLKGAKYDLILTDPVKFGGVILGYFLKLPMVYNVRWTVYSEAHFAIAPSPLSYVPLPLLELSDHMSFFERVKNLMIHIITETQVAFMIAPRYNALCERFIGPGVSFFQLVQSADLWLHRADFVFEYPRPTMPNIIYMAGFQCKPSKPLPQDLEDFVQSSGDHGVIIMSLGALIGQLPDDVAEAIAGAFAELPQKVIWRYKGKRPSALGNNTLVMDWMPQNDLLGHPKTRAFVAHGGTNGVQEAIYHGVPIVGLGLIFDQPDNLAKMSVRGVAKNVDLATLDKESFHEAVKDVLYDASYRENMQRLSRLHRDVPVKPLDNAIFWIEFVMRHKGAAHLRSESYKMPWYTMKGTFFRMFLPITLTLLLATLPVGQSGKVLVFPVDGSHWVNMNIVIEGLHAKGHNVTVVRMKDSWYIKEFSPHYTSISLNSGGGFSEEFLELFVIRLMNILREGSTWARLKLEIELWQSSLKMMEKETKMIINMLEDQQLTQSLKDANYDLMLTDPAMFGGVMLGHYLKLPIVYNVRWSLFGEAHFAIAPSPLSYVPVPMLELSDQMSFFERVKNVLMYFITEIQVALLIAPDYNALCERFIGPGVNFFKLIQSADLWLHRVDFVFEYPRPTMPNIIYMAGFQCKPSKPLPQDLEDFVQSSGDHGVIIMSLGTLIGQLPDDVAEAIAGAFAELPQKVIWRYKGKRPSALGNNTLVLDWMPQNDLLGHPKTRAFVAHGGTNGVQEAIYHGVPIVGLGLIFDQPDNLSKMKVRGVASNVVFATVDKQSFLEAVKDVLYDASYRENMQRLSRLHRDVPVKPLDNAIFWIEFVMRHKGAAHLRSESYKMPWYSYHCVDVILVLVSALSLTILTIYAAIRYLCCRGTHTMGGLVLQAMWSAMLTLALASLPVVQSGKILVFPVDGSHWVNMNILVEALHVKGHNITVVRVAKNWHIKEFSPHYTSINLENTGGYNKEFLEGFAARFITILREGSTWTHLKLGNEIWQSSKKIMQTENAMIINMLEDHQLMQSLKEAKYDLMLTDPNMFGGIILGHYLKLPMVYNVRFTVYNEAHFLMAPSPLSYVPLPALELSDRMTFMERVLNTAMYITTETIATLMIAPKYNALCERFIGPGVSFFQLIQSADLWLHRADFVFEYPRPTMPNIIYMAGFQCKPSKPLPQDLEDFVQSSGDHGVIIMSLGALIGQLPDDVAEAIAGAFAELPQKVIWRYKGKRPSALGNNTLVMDWMPQNDLLGHPKTRAFVAHGGTNGVQEAIYHGVPIVGLGLIFDQPDNLSKMRVRGVAKTVNFATMNKESFLEAVKDVLYNASYRENMQRLSRLHRDVPVKPLDNAIFWIEFVMRHKGAAHLRSESYKMPWYSYHCVDVILVLVSALSLTVLTFYAAFRYLCCRVCMRKYKVKLQ</sequence>
<feature type="chain" id="PRO_5022185195" description="UDP-glycosyltransferases domain-containing protein" evidence="9">
    <location>
        <begin position="27"/>
        <end position="2063"/>
    </location>
</feature>
<dbReference type="CDD" id="cd03784">
    <property type="entry name" value="GT1_Gtf-like"/>
    <property type="match status" value="4"/>
</dbReference>
<name>A0A553QNL6_9TELE</name>
<dbReference type="InterPro" id="IPR002213">
    <property type="entry name" value="UDP_glucos_trans"/>
</dbReference>
<dbReference type="STRING" id="623744.A0A553QNL6"/>
<evidence type="ECO:0000256" key="3">
    <source>
        <dbReference type="ARBA" id="ARBA00022676"/>
    </source>
</evidence>
<dbReference type="FunFam" id="3.40.50.2000:FF:000001">
    <property type="entry name" value="UDP-glucuronosyltransferase"/>
    <property type="match status" value="4"/>
</dbReference>
<feature type="transmembrane region" description="Helical" evidence="8">
    <location>
        <begin position="1534"/>
        <end position="1556"/>
    </location>
</feature>
<keyword evidence="4" id="KW-0808">Transferase</keyword>
<evidence type="ECO:0000256" key="9">
    <source>
        <dbReference type="SAM" id="SignalP"/>
    </source>
</evidence>